<dbReference type="EC" id="1.14.-.-" evidence="3"/>
<keyword evidence="2" id="KW-0503">Monooxygenase</keyword>
<dbReference type="EMBL" id="CYSE01000003">
    <property type="protein sequence ID" value="CUH78839.1"/>
    <property type="molecule type" value="Genomic_DNA"/>
</dbReference>
<dbReference type="GO" id="GO:0020037">
    <property type="term" value="F:heme binding"/>
    <property type="evidence" value="ECO:0007669"/>
    <property type="project" value="InterPro"/>
</dbReference>
<dbReference type="PROSITE" id="PS00086">
    <property type="entry name" value="CYTOCHROME_P450"/>
    <property type="match status" value="1"/>
</dbReference>
<dbReference type="InterPro" id="IPR036396">
    <property type="entry name" value="Cyt_P450_sf"/>
</dbReference>
<evidence type="ECO:0000313" key="3">
    <source>
        <dbReference type="EMBL" id="CUH78839.1"/>
    </source>
</evidence>
<name>A0A0P1GBX0_9RHOB</name>
<reference evidence="3 4" key="1">
    <citation type="submission" date="2015-09" db="EMBL/GenBank/DDBJ databases">
        <authorList>
            <consortium name="Swine Surveillance"/>
        </authorList>
    </citation>
    <scope>NUCLEOTIDE SEQUENCE [LARGE SCALE GENOMIC DNA]</scope>
    <source>
        <strain evidence="3 4">CECT 7648</strain>
    </source>
</reference>
<dbReference type="InterPro" id="IPR001128">
    <property type="entry name" value="Cyt_P450"/>
</dbReference>
<keyword evidence="4" id="KW-1185">Reference proteome</keyword>
<gene>
    <name evidence="3" type="ORF">TRN7648_02195</name>
</gene>
<dbReference type="STRING" id="441103.TRN7648_02195"/>
<keyword evidence="2" id="KW-0349">Heme</keyword>
<protein>
    <submittedName>
        <fullName evidence="3">Cytochrome P450-pinF2, plant-inducible</fullName>
        <ecNumber evidence="3">1.14.-.-</ecNumber>
    </submittedName>
</protein>
<dbReference type="OrthoDB" id="9801155at2"/>
<sequence length="382" mass="42459">MSNAPVHNIDVPAFAADPYADLTTIREGTGAAFVPQLNATLFCRRETIHREEKRVDLFSSRQPEGLMVKLMGENMLRKDGEEHASDRKITFPSYSPRTVRDHWSERFRAKTQEALDALAPQGGCCLVRDFAMRVCGEALRDVTGLYDLSWQEVDATSQAMIDGVANYHGDPALESKALAAVARINQAVERQLDDLPEYSLLKVQLDSGMDVGPAAGNIRLAISGGQNEPRDAIAGAVWALLTHPEQLQMIRDGQATWKDAFEEFNRWQSPVGMVPRGVTRDEEVEGVQLSKGDRVFFMYSAANRDPRVFDAPVVFDITRNNSPSLAFGAGPHFCAGAAVSRELVSQVALPMLFERFPNIRLEGDVRFHGWAFRGPVEVKVRW</sequence>
<evidence type="ECO:0000313" key="4">
    <source>
        <dbReference type="Proteomes" id="UP000054935"/>
    </source>
</evidence>
<dbReference type="PRINTS" id="PR00359">
    <property type="entry name" value="BP450"/>
</dbReference>
<dbReference type="InterPro" id="IPR002397">
    <property type="entry name" value="Cyt_P450_B"/>
</dbReference>
<comment type="similarity">
    <text evidence="1 2">Belongs to the cytochrome P450 family.</text>
</comment>
<keyword evidence="2 3" id="KW-0560">Oxidoreductase</keyword>
<dbReference type="InterPro" id="IPR017972">
    <property type="entry name" value="Cyt_P450_CS"/>
</dbReference>
<dbReference type="SUPFAM" id="SSF48264">
    <property type="entry name" value="Cytochrome P450"/>
    <property type="match status" value="1"/>
</dbReference>
<keyword evidence="2" id="KW-0479">Metal-binding</keyword>
<dbReference type="GO" id="GO:0005506">
    <property type="term" value="F:iron ion binding"/>
    <property type="evidence" value="ECO:0007669"/>
    <property type="project" value="InterPro"/>
</dbReference>
<dbReference type="PANTHER" id="PTHR46696">
    <property type="entry name" value="P450, PUTATIVE (EUROFUNG)-RELATED"/>
    <property type="match status" value="1"/>
</dbReference>
<dbReference type="GO" id="GO:0016705">
    <property type="term" value="F:oxidoreductase activity, acting on paired donors, with incorporation or reduction of molecular oxygen"/>
    <property type="evidence" value="ECO:0007669"/>
    <property type="project" value="InterPro"/>
</dbReference>
<dbReference type="Gene3D" id="1.10.630.10">
    <property type="entry name" value="Cytochrome P450"/>
    <property type="match status" value="1"/>
</dbReference>
<proteinExistence type="inferred from homology"/>
<evidence type="ECO:0000256" key="1">
    <source>
        <dbReference type="ARBA" id="ARBA00010617"/>
    </source>
</evidence>
<dbReference type="GO" id="GO:0004497">
    <property type="term" value="F:monooxygenase activity"/>
    <property type="evidence" value="ECO:0007669"/>
    <property type="project" value="UniProtKB-KW"/>
</dbReference>
<organism evidence="3 4">
    <name type="scientific">Tropicibacter naphthalenivorans</name>
    <dbReference type="NCBI Taxonomy" id="441103"/>
    <lineage>
        <taxon>Bacteria</taxon>
        <taxon>Pseudomonadati</taxon>
        <taxon>Pseudomonadota</taxon>
        <taxon>Alphaproteobacteria</taxon>
        <taxon>Rhodobacterales</taxon>
        <taxon>Roseobacteraceae</taxon>
        <taxon>Tropicibacter</taxon>
    </lineage>
</organism>
<dbReference type="AlphaFoldDB" id="A0A0P1GBX0"/>
<dbReference type="PANTHER" id="PTHR46696:SF1">
    <property type="entry name" value="CYTOCHROME P450 YJIB-RELATED"/>
    <property type="match status" value="1"/>
</dbReference>
<evidence type="ECO:0000256" key="2">
    <source>
        <dbReference type="RuleBase" id="RU000461"/>
    </source>
</evidence>
<dbReference type="Proteomes" id="UP000054935">
    <property type="component" value="Unassembled WGS sequence"/>
</dbReference>
<keyword evidence="2" id="KW-0408">Iron</keyword>
<dbReference type="RefSeq" id="WP_058247674.1">
    <property type="nucleotide sequence ID" value="NZ_CYSE01000003.1"/>
</dbReference>
<accession>A0A0P1GBX0</accession>
<dbReference type="Pfam" id="PF00067">
    <property type="entry name" value="p450"/>
    <property type="match status" value="1"/>
</dbReference>